<reference evidence="1" key="1">
    <citation type="submission" date="2021-06" db="EMBL/GenBank/DDBJ databases">
        <authorList>
            <person name="Kallberg Y."/>
            <person name="Tangrot J."/>
            <person name="Rosling A."/>
        </authorList>
    </citation>
    <scope>NUCLEOTIDE SEQUENCE</scope>
    <source>
        <strain evidence="1">IN212</strain>
    </source>
</reference>
<dbReference type="Proteomes" id="UP000789396">
    <property type="component" value="Unassembled WGS sequence"/>
</dbReference>
<dbReference type="OrthoDB" id="296793at2759"/>
<organism evidence="1 2">
    <name type="scientific">Racocetra fulgida</name>
    <dbReference type="NCBI Taxonomy" id="60492"/>
    <lineage>
        <taxon>Eukaryota</taxon>
        <taxon>Fungi</taxon>
        <taxon>Fungi incertae sedis</taxon>
        <taxon>Mucoromycota</taxon>
        <taxon>Glomeromycotina</taxon>
        <taxon>Glomeromycetes</taxon>
        <taxon>Diversisporales</taxon>
        <taxon>Gigasporaceae</taxon>
        <taxon>Racocetra</taxon>
    </lineage>
</organism>
<dbReference type="AlphaFoldDB" id="A0A9N9CJU2"/>
<gene>
    <name evidence="1" type="ORF">RFULGI_LOCUS6785</name>
</gene>
<sequence>MATQTRNKGITLEEWESKTQLTEIQKQSVLELQEACAELPLPDG</sequence>
<name>A0A9N9CJU2_9GLOM</name>
<dbReference type="EMBL" id="CAJVPZ010009164">
    <property type="protein sequence ID" value="CAG8605864.1"/>
    <property type="molecule type" value="Genomic_DNA"/>
</dbReference>
<protein>
    <submittedName>
        <fullName evidence="1">6772_t:CDS:1</fullName>
    </submittedName>
</protein>
<keyword evidence="2" id="KW-1185">Reference proteome</keyword>
<proteinExistence type="predicted"/>
<evidence type="ECO:0000313" key="2">
    <source>
        <dbReference type="Proteomes" id="UP000789396"/>
    </source>
</evidence>
<feature type="non-terminal residue" evidence="1">
    <location>
        <position position="44"/>
    </location>
</feature>
<evidence type="ECO:0000313" key="1">
    <source>
        <dbReference type="EMBL" id="CAG8605864.1"/>
    </source>
</evidence>
<comment type="caution">
    <text evidence="1">The sequence shown here is derived from an EMBL/GenBank/DDBJ whole genome shotgun (WGS) entry which is preliminary data.</text>
</comment>
<accession>A0A9N9CJU2</accession>